<accession>A0ACC1T718</accession>
<evidence type="ECO:0000313" key="1">
    <source>
        <dbReference type="EMBL" id="KAJ3554516.1"/>
    </source>
</evidence>
<dbReference type="EMBL" id="JANHOG010000423">
    <property type="protein sequence ID" value="KAJ3554516.1"/>
    <property type="molecule type" value="Genomic_DNA"/>
</dbReference>
<protein>
    <submittedName>
        <fullName evidence="1">Uncharacterized protein</fullName>
    </submittedName>
</protein>
<sequence length="342" mass="37676">MTTPQSDLEKNEIHSSGSPSQEDADTRPTNSFEVALEPQDDPKSLPLWRRWITALIINAGAICVTGASSMAAVAEVGISQTFHVSTEVATLAVTLFVIGLGIGPLLVGPLAAVYGQRPIYLASFTLMFAFTWPVAFSNSIAVHMIFRFLCGFSGSAFLSIGGGTISDLFTDEEVGTPMAAYTISTFIGPVLTPIFSGFIFQNAGWRWLYRVLIIWEFVQTLLLLLVPETTIGIILKKKAVRLRKTTGDTRYYAPVETEKTNVLRSIRIGMWHILELIIYDRMALLLDIWLSLILGILYLVFQVFPIIFGQLHGFNAEDTGLTFLGVGVGLAIAMVSQIFWNR</sequence>
<dbReference type="Proteomes" id="UP001148662">
    <property type="component" value="Unassembled WGS sequence"/>
</dbReference>
<keyword evidence="2" id="KW-1185">Reference proteome</keyword>
<proteinExistence type="predicted"/>
<reference evidence="1" key="1">
    <citation type="submission" date="2022-07" db="EMBL/GenBank/DDBJ databases">
        <title>Genome Sequence of Phlebia brevispora.</title>
        <authorList>
            <person name="Buettner E."/>
        </authorList>
    </citation>
    <scope>NUCLEOTIDE SEQUENCE</scope>
    <source>
        <strain evidence="1">MPL23</strain>
    </source>
</reference>
<comment type="caution">
    <text evidence="1">The sequence shown here is derived from an EMBL/GenBank/DDBJ whole genome shotgun (WGS) entry which is preliminary data.</text>
</comment>
<organism evidence="1 2">
    <name type="scientific">Phlebia brevispora</name>
    <dbReference type="NCBI Taxonomy" id="194682"/>
    <lineage>
        <taxon>Eukaryota</taxon>
        <taxon>Fungi</taxon>
        <taxon>Dikarya</taxon>
        <taxon>Basidiomycota</taxon>
        <taxon>Agaricomycotina</taxon>
        <taxon>Agaricomycetes</taxon>
        <taxon>Polyporales</taxon>
        <taxon>Meruliaceae</taxon>
        <taxon>Phlebia</taxon>
    </lineage>
</organism>
<evidence type="ECO:0000313" key="2">
    <source>
        <dbReference type="Proteomes" id="UP001148662"/>
    </source>
</evidence>
<gene>
    <name evidence="1" type="ORF">NM688_g3071</name>
</gene>
<name>A0ACC1T718_9APHY</name>